<evidence type="ECO:0000313" key="7">
    <source>
        <dbReference type="Proteomes" id="UP000639338"/>
    </source>
</evidence>
<dbReference type="InterPro" id="IPR002569">
    <property type="entry name" value="Met_Sox_Rdtase_MsrA_dom"/>
</dbReference>
<dbReference type="InterPro" id="IPR036509">
    <property type="entry name" value="Met_Sox_Rdtase_MsrA_sf"/>
</dbReference>
<evidence type="ECO:0000256" key="2">
    <source>
        <dbReference type="ARBA" id="ARBA00012502"/>
    </source>
</evidence>
<accession>A0A834XQ31</accession>
<sequence length="218" mass="24842">MSGQSGDVEKKRATFGMGCFWAGDSLFGATPGVLRTTVGYAGGTKYSPTYKNMGDHTEVTDIDYDPSIISFEQLLNLFWKYHEYGLTTKIKTQYASLILYHDDEQKLLAEKSRDHLQKKTKDQLTTTIKSFDRFYPAEDYHQKYRLQSHPCLLKSIGPKTSENLQTSTLAAKLNGYIAGASTLEEFQRDKLIAERLNEEEYHYLKDCLIKNQASGLYC</sequence>
<evidence type="ECO:0000256" key="4">
    <source>
        <dbReference type="ARBA" id="ARBA00030643"/>
    </source>
</evidence>
<dbReference type="HAMAP" id="MF_01401">
    <property type="entry name" value="MsrA"/>
    <property type="match status" value="1"/>
</dbReference>
<dbReference type="EC" id="1.8.4.11" evidence="2"/>
<dbReference type="SUPFAM" id="SSF55068">
    <property type="entry name" value="Peptide methionine sulfoxide reductase"/>
    <property type="match status" value="1"/>
</dbReference>
<dbReference type="Pfam" id="PF01625">
    <property type="entry name" value="PMSR"/>
    <property type="match status" value="1"/>
</dbReference>
<gene>
    <name evidence="6" type="ORF">HCN44_008246</name>
</gene>
<evidence type="ECO:0000313" key="6">
    <source>
        <dbReference type="EMBL" id="KAF7989572.1"/>
    </source>
</evidence>
<keyword evidence="7" id="KW-1185">Reference proteome</keyword>
<dbReference type="FunFam" id="3.30.1060.10:FF:000004">
    <property type="entry name" value="Peptide methionine sulfoxide reductase A5"/>
    <property type="match status" value="1"/>
</dbReference>
<evidence type="ECO:0000259" key="5">
    <source>
        <dbReference type="Pfam" id="PF01625"/>
    </source>
</evidence>
<protein>
    <recommendedName>
        <fullName evidence="2">peptide-methionine (S)-S-oxide reductase</fullName>
        <ecNumber evidence="2">1.8.4.11</ecNumber>
    </recommendedName>
    <alternativeName>
        <fullName evidence="4">Peptide-methionine (S)-S-oxide reductase</fullName>
    </alternativeName>
</protein>
<dbReference type="PANTHER" id="PTHR43774:SF1">
    <property type="entry name" value="PEPTIDE METHIONINE SULFOXIDE REDUCTASE MSRA 2"/>
    <property type="match status" value="1"/>
</dbReference>
<comment type="similarity">
    <text evidence="1">Belongs to the MsrA Met sulfoxide reductase family.</text>
</comment>
<dbReference type="GO" id="GO:0008113">
    <property type="term" value="F:peptide-methionine (S)-S-oxide reductase activity"/>
    <property type="evidence" value="ECO:0007669"/>
    <property type="project" value="UniProtKB-EC"/>
</dbReference>
<dbReference type="PANTHER" id="PTHR43774">
    <property type="entry name" value="PEPTIDE METHIONINE SULFOXIDE REDUCTASE"/>
    <property type="match status" value="1"/>
</dbReference>
<dbReference type="OrthoDB" id="77405at2759"/>
<name>A0A834XQ31_APHGI</name>
<dbReference type="NCBIfam" id="TIGR00401">
    <property type="entry name" value="msrA"/>
    <property type="match status" value="1"/>
</dbReference>
<evidence type="ECO:0000256" key="3">
    <source>
        <dbReference type="ARBA" id="ARBA00023002"/>
    </source>
</evidence>
<feature type="domain" description="Peptide methionine sulphoxide reductase MsrA" evidence="5">
    <location>
        <begin position="13"/>
        <end position="147"/>
    </location>
</feature>
<dbReference type="Gene3D" id="3.30.1060.10">
    <property type="entry name" value="Peptide methionine sulphoxide reductase MsrA"/>
    <property type="match status" value="1"/>
</dbReference>
<dbReference type="AlphaFoldDB" id="A0A834XQ31"/>
<organism evidence="6 7">
    <name type="scientific">Aphidius gifuensis</name>
    <name type="common">Parasitoid wasp</name>
    <dbReference type="NCBI Taxonomy" id="684658"/>
    <lineage>
        <taxon>Eukaryota</taxon>
        <taxon>Metazoa</taxon>
        <taxon>Ecdysozoa</taxon>
        <taxon>Arthropoda</taxon>
        <taxon>Hexapoda</taxon>
        <taxon>Insecta</taxon>
        <taxon>Pterygota</taxon>
        <taxon>Neoptera</taxon>
        <taxon>Endopterygota</taxon>
        <taxon>Hymenoptera</taxon>
        <taxon>Apocrita</taxon>
        <taxon>Ichneumonoidea</taxon>
        <taxon>Braconidae</taxon>
        <taxon>Aphidiinae</taxon>
        <taxon>Aphidius</taxon>
    </lineage>
</organism>
<keyword evidence="3" id="KW-0560">Oxidoreductase</keyword>
<reference evidence="6 7" key="1">
    <citation type="submission" date="2020-08" db="EMBL/GenBank/DDBJ databases">
        <title>Aphidius gifuensis genome sequencing and assembly.</title>
        <authorList>
            <person name="Du Z."/>
        </authorList>
    </citation>
    <scope>NUCLEOTIDE SEQUENCE [LARGE SCALE GENOMIC DNA]</scope>
    <source>
        <strain evidence="6">YNYX2018</strain>
        <tissue evidence="6">Adults</tissue>
    </source>
</reference>
<comment type="caution">
    <text evidence="6">The sequence shown here is derived from an EMBL/GenBank/DDBJ whole genome shotgun (WGS) entry which is preliminary data.</text>
</comment>
<dbReference type="Proteomes" id="UP000639338">
    <property type="component" value="Unassembled WGS sequence"/>
</dbReference>
<evidence type="ECO:0000256" key="1">
    <source>
        <dbReference type="ARBA" id="ARBA00005591"/>
    </source>
</evidence>
<dbReference type="EMBL" id="JACMRX010000005">
    <property type="protein sequence ID" value="KAF7989572.1"/>
    <property type="molecule type" value="Genomic_DNA"/>
</dbReference>
<proteinExistence type="inferred from homology"/>